<dbReference type="AlphaFoldDB" id="A0A7S3JUT8"/>
<accession>A0A7S3JUT8</accession>
<organism evidence="2">
    <name type="scientific">Aureoumbra lagunensis</name>
    <dbReference type="NCBI Taxonomy" id="44058"/>
    <lineage>
        <taxon>Eukaryota</taxon>
        <taxon>Sar</taxon>
        <taxon>Stramenopiles</taxon>
        <taxon>Ochrophyta</taxon>
        <taxon>Pelagophyceae</taxon>
        <taxon>Pelagomonadales</taxon>
        <taxon>Aureoumbra</taxon>
    </lineage>
</organism>
<proteinExistence type="predicted"/>
<evidence type="ECO:0000313" key="2">
    <source>
        <dbReference type="EMBL" id="CAE0364283.1"/>
    </source>
</evidence>
<evidence type="ECO:0000256" key="1">
    <source>
        <dbReference type="SAM" id="MobiDB-lite"/>
    </source>
</evidence>
<feature type="compositionally biased region" description="Low complexity" evidence="1">
    <location>
        <begin position="38"/>
        <end position="49"/>
    </location>
</feature>
<sequence length="213" mass="23618">MHPLFHVDYYPPPSPEEASLLQGQGPPGFSAGGGGGRPQQQQQQQQQQPAYEQRRCVIPQNSRVVLKNLVKKPELNGCVGVLVAPDARSGPTRRYKLTLDDDGLVMAVKQANFTQLLAVTHADDGRSGTILDVEDDVRGYLVDCKRTGDEEFWAASDTVAPRGTVVLVSRVNSDDWRDSIAFIEHVDLSNRRYRLVQQDSLHRANIRFGAVDL</sequence>
<reference evidence="2" key="1">
    <citation type="submission" date="2021-01" db="EMBL/GenBank/DDBJ databases">
        <authorList>
            <person name="Corre E."/>
            <person name="Pelletier E."/>
            <person name="Niang G."/>
            <person name="Scheremetjew M."/>
            <person name="Finn R."/>
            <person name="Kale V."/>
            <person name="Holt S."/>
            <person name="Cochrane G."/>
            <person name="Meng A."/>
            <person name="Brown T."/>
            <person name="Cohen L."/>
        </authorList>
    </citation>
    <scope>NUCLEOTIDE SEQUENCE</scope>
    <source>
        <strain evidence="2">CCMP1510</strain>
    </source>
</reference>
<dbReference type="EMBL" id="HBIJ01007128">
    <property type="protein sequence ID" value="CAE0364283.1"/>
    <property type="molecule type" value="Transcribed_RNA"/>
</dbReference>
<protein>
    <submittedName>
        <fullName evidence="2">Uncharacterized protein</fullName>
    </submittedName>
</protein>
<feature type="region of interest" description="Disordered" evidence="1">
    <location>
        <begin position="12"/>
        <end position="52"/>
    </location>
</feature>
<gene>
    <name evidence="2" type="ORF">ALAG00032_LOCUS5024</name>
</gene>
<name>A0A7S3JUT8_9STRA</name>